<dbReference type="EMBL" id="MU005578">
    <property type="protein sequence ID" value="KAF2685929.1"/>
    <property type="molecule type" value="Genomic_DNA"/>
</dbReference>
<accession>A0A6G1J733</accession>
<dbReference type="AlphaFoldDB" id="A0A6G1J733"/>
<keyword evidence="2" id="KW-1185">Reference proteome</keyword>
<organism evidence="1 2">
    <name type="scientific">Lentithecium fluviatile CBS 122367</name>
    <dbReference type="NCBI Taxonomy" id="1168545"/>
    <lineage>
        <taxon>Eukaryota</taxon>
        <taxon>Fungi</taxon>
        <taxon>Dikarya</taxon>
        <taxon>Ascomycota</taxon>
        <taxon>Pezizomycotina</taxon>
        <taxon>Dothideomycetes</taxon>
        <taxon>Pleosporomycetidae</taxon>
        <taxon>Pleosporales</taxon>
        <taxon>Massarineae</taxon>
        <taxon>Lentitheciaceae</taxon>
        <taxon>Lentithecium</taxon>
    </lineage>
</organism>
<protein>
    <submittedName>
        <fullName evidence="1">Uncharacterized protein</fullName>
    </submittedName>
</protein>
<sequence>MFPVATWTLPPDQKVAFHQVLILENRDPDPTFGDEAAYRLTGEQLTDARTMERAKCGPFRRIGMGILEAGAGSPIPGEKFADNFVNISIV</sequence>
<proteinExistence type="predicted"/>
<dbReference type="Proteomes" id="UP000799291">
    <property type="component" value="Unassembled WGS sequence"/>
</dbReference>
<evidence type="ECO:0000313" key="2">
    <source>
        <dbReference type="Proteomes" id="UP000799291"/>
    </source>
</evidence>
<name>A0A6G1J733_9PLEO</name>
<gene>
    <name evidence="1" type="ORF">K458DRAFT_417113</name>
</gene>
<reference evidence="1" key="1">
    <citation type="journal article" date="2020" name="Stud. Mycol.">
        <title>101 Dothideomycetes genomes: a test case for predicting lifestyles and emergence of pathogens.</title>
        <authorList>
            <person name="Haridas S."/>
            <person name="Albert R."/>
            <person name="Binder M."/>
            <person name="Bloem J."/>
            <person name="Labutti K."/>
            <person name="Salamov A."/>
            <person name="Andreopoulos B."/>
            <person name="Baker S."/>
            <person name="Barry K."/>
            <person name="Bills G."/>
            <person name="Bluhm B."/>
            <person name="Cannon C."/>
            <person name="Castanera R."/>
            <person name="Culley D."/>
            <person name="Daum C."/>
            <person name="Ezra D."/>
            <person name="Gonzalez J."/>
            <person name="Henrissat B."/>
            <person name="Kuo A."/>
            <person name="Liang C."/>
            <person name="Lipzen A."/>
            <person name="Lutzoni F."/>
            <person name="Magnuson J."/>
            <person name="Mondo S."/>
            <person name="Nolan M."/>
            <person name="Ohm R."/>
            <person name="Pangilinan J."/>
            <person name="Park H.-J."/>
            <person name="Ramirez L."/>
            <person name="Alfaro M."/>
            <person name="Sun H."/>
            <person name="Tritt A."/>
            <person name="Yoshinaga Y."/>
            <person name="Zwiers L.-H."/>
            <person name="Turgeon B."/>
            <person name="Goodwin S."/>
            <person name="Spatafora J."/>
            <person name="Crous P."/>
            <person name="Grigoriev I."/>
        </authorList>
    </citation>
    <scope>NUCLEOTIDE SEQUENCE</scope>
    <source>
        <strain evidence="1">CBS 122367</strain>
    </source>
</reference>
<evidence type="ECO:0000313" key="1">
    <source>
        <dbReference type="EMBL" id="KAF2685929.1"/>
    </source>
</evidence>